<dbReference type="AlphaFoldDB" id="A0A1G9V283"/>
<organism evidence="1 2">
    <name type="scientific">Pedobacter steynii</name>
    <dbReference type="NCBI Taxonomy" id="430522"/>
    <lineage>
        <taxon>Bacteria</taxon>
        <taxon>Pseudomonadati</taxon>
        <taxon>Bacteroidota</taxon>
        <taxon>Sphingobacteriia</taxon>
        <taxon>Sphingobacteriales</taxon>
        <taxon>Sphingobacteriaceae</taxon>
        <taxon>Pedobacter</taxon>
    </lineage>
</organism>
<dbReference type="EMBL" id="FNGY01000004">
    <property type="protein sequence ID" value="SDM66391.1"/>
    <property type="molecule type" value="Genomic_DNA"/>
</dbReference>
<protein>
    <submittedName>
        <fullName evidence="1">Uncharacterized protein</fullName>
    </submittedName>
</protein>
<reference evidence="2" key="1">
    <citation type="submission" date="2016-10" db="EMBL/GenBank/DDBJ databases">
        <authorList>
            <person name="Varghese N."/>
            <person name="Submissions S."/>
        </authorList>
    </citation>
    <scope>NUCLEOTIDE SEQUENCE [LARGE SCALE GENOMIC DNA]</scope>
    <source>
        <strain evidence="2">DSM 19110</strain>
    </source>
</reference>
<evidence type="ECO:0000313" key="2">
    <source>
        <dbReference type="Proteomes" id="UP000183200"/>
    </source>
</evidence>
<name>A0A1G9V283_9SPHI</name>
<sequence length="36" mass="3871">MKSDCAHSPVTDIGILLTEAKFDGFKQNSGGQTENM</sequence>
<gene>
    <name evidence="1" type="ORF">SAMN05421820_104366</name>
</gene>
<dbReference type="Proteomes" id="UP000183200">
    <property type="component" value="Unassembled WGS sequence"/>
</dbReference>
<proteinExistence type="predicted"/>
<evidence type="ECO:0000313" key="1">
    <source>
        <dbReference type="EMBL" id="SDM66391.1"/>
    </source>
</evidence>
<accession>A0A1G9V283</accession>
<keyword evidence="2" id="KW-1185">Reference proteome</keyword>